<protein>
    <submittedName>
        <fullName evidence="1">GH25 family lysozyme</fullName>
    </submittedName>
</protein>
<evidence type="ECO:0000313" key="1">
    <source>
        <dbReference type="EMBL" id="XFD39086.1"/>
    </source>
</evidence>
<dbReference type="Proteomes" id="UP001149860">
    <property type="component" value="Chromosome"/>
</dbReference>
<accession>A0ACD5DCI1</accession>
<reference evidence="1" key="1">
    <citation type="submission" date="2024-08" db="EMBL/GenBank/DDBJ databases">
        <title>Lentilactobacillus sp. nov., isolated from tree bark.</title>
        <authorList>
            <person name="Phuengjayaem S."/>
            <person name="Tanasupawat S."/>
        </authorList>
    </citation>
    <scope>NUCLEOTIDE SEQUENCE</scope>
    <source>
        <strain evidence="1">SPB1-3</strain>
    </source>
</reference>
<sequence length="351" mass="39108">MPRYDMVDVSNNNGLMTVANYKSMKARGVKAIVQKLSEGVSYRDPYAVANIQNAKKAGLHVNGYHFARFTSVAGAKAEAQLAVSQAKRAGLTADNVIVNDFESNNLGWATNSAITKAFADEVYRLGYPKTDIYTMGSWVNSMPLNNDGRAGWIANYPYNPSGMNLYSAYNAWQWTEKAHFAGCYGGFDVSQLYGDFYLGGKAKGHAKPKPAKYFDWKPDTVFAKTNVSRYTDKALKHKVDTFPAGTVFDVVELVKYGKTSRFKLANGMYISGNQNYINNLYYTTNSKVRVVKSVKGTNKYSDLDFKHKVKGFKTGTEFDVEKVVKHGKITRLQLADGTYISANKLINKFVE</sequence>
<gene>
    <name evidence="1" type="ORF">O0236_006525</name>
</gene>
<name>A0ACD5DCI1_9LACO</name>
<evidence type="ECO:0000313" key="2">
    <source>
        <dbReference type="Proteomes" id="UP001149860"/>
    </source>
</evidence>
<dbReference type="EMBL" id="CP168151">
    <property type="protein sequence ID" value="XFD39086.1"/>
    <property type="molecule type" value="Genomic_DNA"/>
</dbReference>
<organism evidence="1 2">
    <name type="scientific">Lentilactobacillus terminaliae</name>
    <dbReference type="NCBI Taxonomy" id="3003483"/>
    <lineage>
        <taxon>Bacteria</taxon>
        <taxon>Bacillati</taxon>
        <taxon>Bacillota</taxon>
        <taxon>Bacilli</taxon>
        <taxon>Lactobacillales</taxon>
        <taxon>Lactobacillaceae</taxon>
        <taxon>Lentilactobacillus</taxon>
    </lineage>
</organism>
<proteinExistence type="predicted"/>
<keyword evidence="2" id="KW-1185">Reference proteome</keyword>